<reference evidence="1" key="1">
    <citation type="submission" date="2020-09" db="EMBL/GenBank/DDBJ databases">
        <title>Genome-Enabled Discovery of Anthraquinone Biosynthesis in Senna tora.</title>
        <authorList>
            <person name="Kang S.-H."/>
            <person name="Pandey R.P."/>
            <person name="Lee C.-M."/>
            <person name="Sim J.-S."/>
            <person name="Jeong J.-T."/>
            <person name="Choi B.-S."/>
            <person name="Jung M."/>
            <person name="Ginzburg D."/>
            <person name="Zhao K."/>
            <person name="Won S.Y."/>
            <person name="Oh T.-J."/>
            <person name="Yu Y."/>
            <person name="Kim N.-H."/>
            <person name="Lee O.R."/>
            <person name="Lee T.-H."/>
            <person name="Bashyal P."/>
            <person name="Kim T.-S."/>
            <person name="Lee W.-H."/>
            <person name="Kawkins C."/>
            <person name="Kim C.-K."/>
            <person name="Kim J.S."/>
            <person name="Ahn B.O."/>
            <person name="Rhee S.Y."/>
            <person name="Sohng J.K."/>
        </authorList>
    </citation>
    <scope>NUCLEOTIDE SEQUENCE</scope>
    <source>
        <tissue evidence="1">Leaf</tissue>
    </source>
</reference>
<dbReference type="EMBL" id="JAAIUW010000002">
    <property type="protein sequence ID" value="KAF7842986.1"/>
    <property type="molecule type" value="Genomic_DNA"/>
</dbReference>
<sequence>MRFSVGLKEITWVPSLIRNHDRRIVDAWDWTSING</sequence>
<proteinExistence type="predicted"/>
<comment type="caution">
    <text evidence="1">The sequence shown here is derived from an EMBL/GenBank/DDBJ whole genome shotgun (WGS) entry which is preliminary data.</text>
</comment>
<accession>A0A835CIY9</accession>
<dbReference type="AlphaFoldDB" id="A0A835CIY9"/>
<evidence type="ECO:0000313" key="2">
    <source>
        <dbReference type="Proteomes" id="UP000634136"/>
    </source>
</evidence>
<organism evidence="1 2">
    <name type="scientific">Senna tora</name>
    <dbReference type="NCBI Taxonomy" id="362788"/>
    <lineage>
        <taxon>Eukaryota</taxon>
        <taxon>Viridiplantae</taxon>
        <taxon>Streptophyta</taxon>
        <taxon>Embryophyta</taxon>
        <taxon>Tracheophyta</taxon>
        <taxon>Spermatophyta</taxon>
        <taxon>Magnoliopsida</taxon>
        <taxon>eudicotyledons</taxon>
        <taxon>Gunneridae</taxon>
        <taxon>Pentapetalae</taxon>
        <taxon>rosids</taxon>
        <taxon>fabids</taxon>
        <taxon>Fabales</taxon>
        <taxon>Fabaceae</taxon>
        <taxon>Caesalpinioideae</taxon>
        <taxon>Cassia clade</taxon>
        <taxon>Senna</taxon>
    </lineage>
</organism>
<dbReference type="Proteomes" id="UP000634136">
    <property type="component" value="Unassembled WGS sequence"/>
</dbReference>
<evidence type="ECO:0000313" key="1">
    <source>
        <dbReference type="EMBL" id="KAF7842986.1"/>
    </source>
</evidence>
<name>A0A835CIY9_9FABA</name>
<keyword evidence="2" id="KW-1185">Reference proteome</keyword>
<gene>
    <name evidence="1" type="ORF">G2W53_005284</name>
</gene>
<protein>
    <submittedName>
        <fullName evidence="1">Uncharacterized protein</fullName>
    </submittedName>
</protein>